<protein>
    <submittedName>
        <fullName evidence="1">33446_t:CDS:1</fullName>
    </submittedName>
</protein>
<proteinExistence type="predicted"/>
<feature type="non-terminal residue" evidence="1">
    <location>
        <position position="117"/>
    </location>
</feature>
<organism evidence="1 2">
    <name type="scientific">Racocetra persica</name>
    <dbReference type="NCBI Taxonomy" id="160502"/>
    <lineage>
        <taxon>Eukaryota</taxon>
        <taxon>Fungi</taxon>
        <taxon>Fungi incertae sedis</taxon>
        <taxon>Mucoromycota</taxon>
        <taxon>Glomeromycotina</taxon>
        <taxon>Glomeromycetes</taxon>
        <taxon>Diversisporales</taxon>
        <taxon>Gigasporaceae</taxon>
        <taxon>Racocetra</taxon>
    </lineage>
</organism>
<sequence>MADNLFKVTEPENEKMFNRKIWKNIVKKEYNSFPVFNPEYNYINILLKDAGYNRYGEVKYDETFLYKLHFCYWLLKREKYKISDNDSIEKGIDDMSVDDLFKPIYLTYLRNKRNGMP</sequence>
<dbReference type="Proteomes" id="UP000789920">
    <property type="component" value="Unassembled WGS sequence"/>
</dbReference>
<dbReference type="EMBL" id="CAJVQC010065105">
    <property type="protein sequence ID" value="CAG8805160.1"/>
    <property type="molecule type" value="Genomic_DNA"/>
</dbReference>
<name>A0ACA9RPZ4_9GLOM</name>
<comment type="caution">
    <text evidence="1">The sequence shown here is derived from an EMBL/GenBank/DDBJ whole genome shotgun (WGS) entry which is preliminary data.</text>
</comment>
<reference evidence="1" key="1">
    <citation type="submission" date="2021-06" db="EMBL/GenBank/DDBJ databases">
        <authorList>
            <person name="Kallberg Y."/>
            <person name="Tangrot J."/>
            <person name="Rosling A."/>
        </authorList>
    </citation>
    <scope>NUCLEOTIDE SEQUENCE</scope>
    <source>
        <strain evidence="1">MA461A</strain>
    </source>
</reference>
<evidence type="ECO:0000313" key="1">
    <source>
        <dbReference type="EMBL" id="CAG8805160.1"/>
    </source>
</evidence>
<evidence type="ECO:0000313" key="2">
    <source>
        <dbReference type="Proteomes" id="UP000789920"/>
    </source>
</evidence>
<keyword evidence="2" id="KW-1185">Reference proteome</keyword>
<accession>A0ACA9RPZ4</accession>
<gene>
    <name evidence="1" type="ORF">RPERSI_LOCUS21871</name>
</gene>